<dbReference type="Proteomes" id="UP000095185">
    <property type="component" value="Chromosome"/>
</dbReference>
<dbReference type="KEGG" id="clz:BIU88_00530"/>
<gene>
    <name evidence="2" type="ORF">BIU88_00530</name>
</gene>
<name>A0A1D8D026_CHLLM</name>
<dbReference type="InterPro" id="IPR008670">
    <property type="entry name" value="CoA_reduct_LuxC"/>
</dbReference>
<keyword evidence="3" id="KW-1185">Reference proteome</keyword>
<dbReference type="GO" id="GO:0003995">
    <property type="term" value="F:acyl-CoA dehydrogenase activity"/>
    <property type="evidence" value="ECO:0007669"/>
    <property type="project" value="InterPro"/>
</dbReference>
<keyword evidence="1" id="KW-0521">NADP</keyword>
<dbReference type="Pfam" id="PF05893">
    <property type="entry name" value="LuxC"/>
    <property type="match status" value="1"/>
</dbReference>
<reference evidence="2" key="1">
    <citation type="submission" date="2016-09" db="EMBL/GenBank/DDBJ databases">
        <title>Genome sequence of Chlorobaculum limnaeum.</title>
        <authorList>
            <person name="Liu Z."/>
            <person name="Tank M."/>
            <person name="Bryant D.A."/>
        </authorList>
    </citation>
    <scope>NUCLEOTIDE SEQUENCE [LARGE SCALE GENOMIC DNA]</scope>
    <source>
        <strain evidence="2">DSM 1677</strain>
    </source>
</reference>
<evidence type="ECO:0000256" key="1">
    <source>
        <dbReference type="ARBA" id="ARBA00022857"/>
    </source>
</evidence>
<dbReference type="GO" id="GO:0008218">
    <property type="term" value="P:bioluminescence"/>
    <property type="evidence" value="ECO:0007669"/>
    <property type="project" value="InterPro"/>
</dbReference>
<dbReference type="RefSeq" id="WP_069808497.1">
    <property type="nucleotide sequence ID" value="NZ_CP017305.1"/>
</dbReference>
<protein>
    <recommendedName>
        <fullName evidence="4">Acyl-CoA reductase</fullName>
    </recommendedName>
</protein>
<accession>A0A1D8D026</accession>
<evidence type="ECO:0008006" key="4">
    <source>
        <dbReference type="Google" id="ProtNLM"/>
    </source>
</evidence>
<proteinExistence type="predicted"/>
<dbReference type="AlphaFoldDB" id="A0A1D8D026"/>
<dbReference type="STRING" id="274537.BIU88_00530"/>
<evidence type="ECO:0000313" key="3">
    <source>
        <dbReference type="Proteomes" id="UP000095185"/>
    </source>
</evidence>
<organism evidence="2 3">
    <name type="scientific">Chlorobaculum limnaeum</name>
    <dbReference type="NCBI Taxonomy" id="274537"/>
    <lineage>
        <taxon>Bacteria</taxon>
        <taxon>Pseudomonadati</taxon>
        <taxon>Chlorobiota</taxon>
        <taxon>Chlorobiia</taxon>
        <taxon>Chlorobiales</taxon>
        <taxon>Chlorobiaceae</taxon>
        <taxon>Chlorobaculum</taxon>
    </lineage>
</organism>
<evidence type="ECO:0000313" key="2">
    <source>
        <dbReference type="EMBL" id="AOS82765.1"/>
    </source>
</evidence>
<dbReference type="EMBL" id="CP017305">
    <property type="protein sequence ID" value="AOS82765.1"/>
    <property type="molecule type" value="Genomic_DNA"/>
</dbReference>
<sequence length="210" mass="24192">MTFANKYSFAVIDAQSILNADDAQLRSLVDAFYNDAYWFAQMACSSPRMIVWLSRNRHGVQQARDIFWLLLQQRIEAGDSGLDMSDYVNKRVAVDSLALHEQVQIEQSSNNDISRVWLPKPEIHEELQCGAGLFFESVIVELEELLPLLSRKIQTISYAGISRERWRNFLTKSNVPGIDRVVPIGKALDFDYIWDGFDMPEMLMREIKVL</sequence>